<protein>
    <recommendedName>
        <fullName evidence="2">K-box domain-containing protein</fullName>
    </recommendedName>
</protein>
<sequence length="357" mass="41239">MSGYNMMQFLEYSLLYLRFIDSLLVFASQYLLRNILERYDTHKTKSQEIAICKNVDKTKQNHHAEYMGPSYMDANPLQMVQRYFEGKNIEQLNLTQLIQLERELDSTLVYTRGRKTEAMMKSVTALHQKHASVMNCYVQMKKVYMMNIKKESKLSKPVPTIRKEQRQESNYEIYHHCQAYIYQSFLFGVQLFPTGQGHDFAGFSISPVSRVVAFVSPRLARSQKDRWRIPDAYVWGITYRHLLYPPSARWWSEQIIKHVTSCQLEAQAFTKWHVSLPIYMSAQDGAVKLGPLYAVIVVVPVNNCCMHGMRHAYHACGQMLGLRGRSDDPAASSGFRTVIMTTVVIMIIIIAVIDVIP</sequence>
<reference evidence="3" key="1">
    <citation type="journal article" date="2021" name="J. Hered.">
        <title>Genome Assembly of Salicaceae Populus deltoides (Eastern Cottonwood) I-69 Based on Nanopore Sequencing and Hi-C Technologies.</title>
        <authorList>
            <person name="Bai S."/>
            <person name="Wu H."/>
            <person name="Zhang J."/>
            <person name="Pan Z."/>
            <person name="Zhao W."/>
            <person name="Li Z."/>
            <person name="Tong C."/>
        </authorList>
    </citation>
    <scope>NUCLEOTIDE SEQUENCE</scope>
    <source>
        <tissue evidence="3">Leaf</tissue>
    </source>
</reference>
<gene>
    <name evidence="3" type="ORF">H0E87_001015</name>
</gene>
<comment type="caution">
    <text evidence="3">The sequence shown here is derived from an EMBL/GenBank/DDBJ whole genome shotgun (WGS) entry which is preliminary data.</text>
</comment>
<keyword evidence="1" id="KW-1133">Transmembrane helix</keyword>
<dbReference type="InterPro" id="IPR002487">
    <property type="entry name" value="TF_Kbox"/>
</dbReference>
<name>A0A8T2ZPY3_POPDE</name>
<dbReference type="Pfam" id="PF01486">
    <property type="entry name" value="K-box"/>
    <property type="match status" value="1"/>
</dbReference>
<keyword evidence="1" id="KW-0812">Transmembrane</keyword>
<keyword evidence="1" id="KW-0472">Membrane</keyword>
<evidence type="ECO:0000313" key="4">
    <source>
        <dbReference type="Proteomes" id="UP000807159"/>
    </source>
</evidence>
<evidence type="ECO:0000256" key="1">
    <source>
        <dbReference type="SAM" id="Phobius"/>
    </source>
</evidence>
<feature type="domain" description="K-box" evidence="2">
    <location>
        <begin position="75"/>
        <end position="138"/>
    </location>
</feature>
<organism evidence="3 4">
    <name type="scientific">Populus deltoides</name>
    <name type="common">Eastern poplar</name>
    <name type="synonym">Eastern cottonwood</name>
    <dbReference type="NCBI Taxonomy" id="3696"/>
    <lineage>
        <taxon>Eukaryota</taxon>
        <taxon>Viridiplantae</taxon>
        <taxon>Streptophyta</taxon>
        <taxon>Embryophyta</taxon>
        <taxon>Tracheophyta</taxon>
        <taxon>Spermatophyta</taxon>
        <taxon>Magnoliopsida</taxon>
        <taxon>eudicotyledons</taxon>
        <taxon>Gunneridae</taxon>
        <taxon>Pentapetalae</taxon>
        <taxon>rosids</taxon>
        <taxon>fabids</taxon>
        <taxon>Malpighiales</taxon>
        <taxon>Salicaceae</taxon>
        <taxon>Saliceae</taxon>
        <taxon>Populus</taxon>
    </lineage>
</organism>
<feature type="transmembrane region" description="Helical" evidence="1">
    <location>
        <begin position="335"/>
        <end position="356"/>
    </location>
</feature>
<proteinExistence type="predicted"/>
<evidence type="ECO:0000313" key="3">
    <source>
        <dbReference type="EMBL" id="KAH8519445.1"/>
    </source>
</evidence>
<keyword evidence="4" id="KW-1185">Reference proteome</keyword>
<dbReference type="EMBL" id="JACEGQ020000001">
    <property type="protein sequence ID" value="KAH8519445.1"/>
    <property type="molecule type" value="Genomic_DNA"/>
</dbReference>
<dbReference type="GO" id="GO:0005634">
    <property type="term" value="C:nucleus"/>
    <property type="evidence" value="ECO:0007669"/>
    <property type="project" value="InterPro"/>
</dbReference>
<accession>A0A8T2ZPY3</accession>
<dbReference type="AlphaFoldDB" id="A0A8T2ZPY3"/>
<evidence type="ECO:0000259" key="2">
    <source>
        <dbReference type="Pfam" id="PF01486"/>
    </source>
</evidence>
<dbReference type="GO" id="GO:0003700">
    <property type="term" value="F:DNA-binding transcription factor activity"/>
    <property type="evidence" value="ECO:0007669"/>
    <property type="project" value="InterPro"/>
</dbReference>
<dbReference type="Proteomes" id="UP000807159">
    <property type="component" value="Chromosome 1"/>
</dbReference>